<dbReference type="GO" id="GO:0004146">
    <property type="term" value="F:dihydrofolate reductase activity"/>
    <property type="evidence" value="ECO:0007669"/>
    <property type="project" value="UniProtKB-EC"/>
</dbReference>
<accession>A0AAV7KG04</accession>
<dbReference type="PANTHER" id="PTHR48069">
    <property type="entry name" value="DIHYDROFOLATE REDUCTASE"/>
    <property type="match status" value="1"/>
</dbReference>
<dbReference type="Proteomes" id="UP001165289">
    <property type="component" value="Unassembled WGS sequence"/>
</dbReference>
<protein>
    <recommendedName>
        <fullName evidence="2">dihydrofolate reductase</fullName>
        <ecNumber evidence="2">1.5.1.3</ecNumber>
    </recommendedName>
</protein>
<dbReference type="GO" id="GO:0005739">
    <property type="term" value="C:mitochondrion"/>
    <property type="evidence" value="ECO:0007669"/>
    <property type="project" value="TreeGrafter"/>
</dbReference>
<comment type="pathway">
    <text evidence="1">Cofactor biosynthesis; tetrahydrofolate biosynthesis; 5,6,7,8-tetrahydrofolate from 7,8-dihydrofolate: step 1/1.</text>
</comment>
<dbReference type="EMBL" id="JAKMXF010000066">
    <property type="protein sequence ID" value="KAI6659276.1"/>
    <property type="molecule type" value="Genomic_DNA"/>
</dbReference>
<organism evidence="8 9">
    <name type="scientific">Oopsacas minuta</name>
    <dbReference type="NCBI Taxonomy" id="111878"/>
    <lineage>
        <taxon>Eukaryota</taxon>
        <taxon>Metazoa</taxon>
        <taxon>Porifera</taxon>
        <taxon>Hexactinellida</taxon>
        <taxon>Hexasterophora</taxon>
        <taxon>Lyssacinosida</taxon>
        <taxon>Leucopsacidae</taxon>
        <taxon>Oopsacas</taxon>
    </lineage>
</organism>
<keyword evidence="4" id="KW-0521">NADP</keyword>
<reference evidence="8 9" key="1">
    <citation type="journal article" date="2023" name="BMC Biol.">
        <title>The compact genome of the sponge Oopsacas minuta (Hexactinellida) is lacking key metazoan core genes.</title>
        <authorList>
            <person name="Santini S."/>
            <person name="Schenkelaars Q."/>
            <person name="Jourda C."/>
            <person name="Duchesne M."/>
            <person name="Belahbib H."/>
            <person name="Rocher C."/>
            <person name="Selva M."/>
            <person name="Riesgo A."/>
            <person name="Vervoort M."/>
            <person name="Leys S.P."/>
            <person name="Kodjabachian L."/>
            <person name="Le Bivic A."/>
            <person name="Borchiellini C."/>
            <person name="Claverie J.M."/>
            <person name="Renard E."/>
        </authorList>
    </citation>
    <scope>NUCLEOTIDE SEQUENCE [LARGE SCALE GENOMIC DNA]</scope>
    <source>
        <strain evidence="8">SPO-2</strain>
    </source>
</reference>
<dbReference type="CDD" id="cd00209">
    <property type="entry name" value="DHFR"/>
    <property type="match status" value="1"/>
</dbReference>
<dbReference type="PANTHER" id="PTHR48069:SF3">
    <property type="entry name" value="DIHYDROFOLATE REDUCTASE"/>
    <property type="match status" value="1"/>
</dbReference>
<evidence type="ECO:0000256" key="3">
    <source>
        <dbReference type="ARBA" id="ARBA00022563"/>
    </source>
</evidence>
<dbReference type="AlphaFoldDB" id="A0AAV7KG04"/>
<keyword evidence="5" id="KW-0560">Oxidoreductase</keyword>
<evidence type="ECO:0000256" key="1">
    <source>
        <dbReference type="ARBA" id="ARBA00004903"/>
    </source>
</evidence>
<dbReference type="InterPro" id="IPR024072">
    <property type="entry name" value="DHFR-like_dom_sf"/>
</dbReference>
<dbReference type="InterPro" id="IPR012259">
    <property type="entry name" value="DHFR"/>
</dbReference>
<name>A0AAV7KG04_9METZ</name>
<dbReference type="InterPro" id="IPR001796">
    <property type="entry name" value="DHFR_dom"/>
</dbReference>
<evidence type="ECO:0000313" key="8">
    <source>
        <dbReference type="EMBL" id="KAI6659276.1"/>
    </source>
</evidence>
<dbReference type="GO" id="GO:0046654">
    <property type="term" value="P:tetrahydrofolate biosynthetic process"/>
    <property type="evidence" value="ECO:0007669"/>
    <property type="project" value="InterPro"/>
</dbReference>
<dbReference type="GO" id="GO:0046452">
    <property type="term" value="P:dihydrofolate metabolic process"/>
    <property type="evidence" value="ECO:0007669"/>
    <property type="project" value="TreeGrafter"/>
</dbReference>
<sequence length="195" mass="22511">MACKLQEFPNILLNLIVIYDSKFGIAKNDKYPFPRFHTDFEFMCSISKQISDPTKRNVLIFGRKSWTADCSLIRRVWKSEYIIVLSRSINSIEGVDYVANSLEDAITHLLLPSASCETENIWVFGGSFIYKLALESDFNCKIFATEISHDFGCNVFFPFQSLPAIKEAYDDRLPTKDIVKEHGYEYTFHVYDKIA</sequence>
<keyword evidence="9" id="KW-1185">Reference proteome</keyword>
<evidence type="ECO:0000256" key="5">
    <source>
        <dbReference type="ARBA" id="ARBA00023002"/>
    </source>
</evidence>
<evidence type="ECO:0000256" key="6">
    <source>
        <dbReference type="ARBA" id="ARBA00048873"/>
    </source>
</evidence>
<evidence type="ECO:0000256" key="2">
    <source>
        <dbReference type="ARBA" id="ARBA00012856"/>
    </source>
</evidence>
<dbReference type="Gene3D" id="3.40.430.10">
    <property type="entry name" value="Dihydrofolate Reductase, subunit A"/>
    <property type="match status" value="1"/>
</dbReference>
<comment type="catalytic activity">
    <reaction evidence="6">
        <text>(6S)-5,6,7,8-tetrahydrofolate + NADP(+) = 7,8-dihydrofolate + NADPH + H(+)</text>
        <dbReference type="Rhea" id="RHEA:15009"/>
        <dbReference type="ChEBI" id="CHEBI:15378"/>
        <dbReference type="ChEBI" id="CHEBI:57451"/>
        <dbReference type="ChEBI" id="CHEBI:57453"/>
        <dbReference type="ChEBI" id="CHEBI:57783"/>
        <dbReference type="ChEBI" id="CHEBI:58349"/>
        <dbReference type="EC" id="1.5.1.3"/>
    </reaction>
</comment>
<proteinExistence type="predicted"/>
<dbReference type="GO" id="GO:0050661">
    <property type="term" value="F:NADP binding"/>
    <property type="evidence" value="ECO:0007669"/>
    <property type="project" value="InterPro"/>
</dbReference>
<dbReference type="SUPFAM" id="SSF53597">
    <property type="entry name" value="Dihydrofolate reductase-like"/>
    <property type="match status" value="1"/>
</dbReference>
<keyword evidence="3" id="KW-0554">One-carbon metabolism</keyword>
<evidence type="ECO:0000259" key="7">
    <source>
        <dbReference type="Pfam" id="PF00186"/>
    </source>
</evidence>
<evidence type="ECO:0000256" key="4">
    <source>
        <dbReference type="ARBA" id="ARBA00022857"/>
    </source>
</evidence>
<dbReference type="GO" id="GO:0046655">
    <property type="term" value="P:folic acid metabolic process"/>
    <property type="evidence" value="ECO:0007669"/>
    <property type="project" value="TreeGrafter"/>
</dbReference>
<dbReference type="EC" id="1.5.1.3" evidence="2"/>
<feature type="domain" description="DHFR" evidence="7">
    <location>
        <begin position="15"/>
        <end position="192"/>
    </location>
</feature>
<evidence type="ECO:0000313" key="9">
    <source>
        <dbReference type="Proteomes" id="UP001165289"/>
    </source>
</evidence>
<gene>
    <name evidence="8" type="ORF">LOD99_14947</name>
</gene>
<comment type="caution">
    <text evidence="8">The sequence shown here is derived from an EMBL/GenBank/DDBJ whole genome shotgun (WGS) entry which is preliminary data.</text>
</comment>
<dbReference type="Pfam" id="PF00186">
    <property type="entry name" value="DHFR_1"/>
    <property type="match status" value="1"/>
</dbReference>
<dbReference type="GO" id="GO:0006730">
    <property type="term" value="P:one-carbon metabolic process"/>
    <property type="evidence" value="ECO:0007669"/>
    <property type="project" value="UniProtKB-KW"/>
</dbReference>